<dbReference type="PANTHER" id="PTHR34975">
    <property type="entry name" value="SPORE GERMINATION PROTEIN A2"/>
    <property type="match status" value="1"/>
</dbReference>
<dbReference type="Pfam" id="PF03845">
    <property type="entry name" value="Spore_permease"/>
    <property type="match status" value="1"/>
</dbReference>
<evidence type="ECO:0000313" key="9">
    <source>
        <dbReference type="EMBL" id="MBD2867351.1"/>
    </source>
</evidence>
<protein>
    <submittedName>
        <fullName evidence="9">Endospore germination permease</fullName>
    </submittedName>
</protein>
<dbReference type="PANTHER" id="PTHR34975:SF2">
    <property type="entry name" value="SPORE GERMINATION PROTEIN A2"/>
    <property type="match status" value="1"/>
</dbReference>
<dbReference type="GO" id="GO:0009847">
    <property type="term" value="P:spore germination"/>
    <property type="evidence" value="ECO:0007669"/>
    <property type="project" value="InterPro"/>
</dbReference>
<evidence type="ECO:0000256" key="2">
    <source>
        <dbReference type="ARBA" id="ARBA00007998"/>
    </source>
</evidence>
<keyword evidence="3" id="KW-0813">Transport</keyword>
<proteinExistence type="inferred from homology"/>
<keyword evidence="7 8" id="KW-0472">Membrane</keyword>
<feature type="transmembrane region" description="Helical" evidence="8">
    <location>
        <begin position="270"/>
        <end position="295"/>
    </location>
</feature>
<organism evidence="9 10">
    <name type="scientific">Paenibacillus arenilitoris</name>
    <dbReference type="NCBI Taxonomy" id="2772299"/>
    <lineage>
        <taxon>Bacteria</taxon>
        <taxon>Bacillati</taxon>
        <taxon>Bacillota</taxon>
        <taxon>Bacilli</taxon>
        <taxon>Bacillales</taxon>
        <taxon>Paenibacillaceae</taxon>
        <taxon>Paenibacillus</taxon>
    </lineage>
</organism>
<keyword evidence="5 8" id="KW-0812">Transmembrane</keyword>
<comment type="similarity">
    <text evidence="2">Belongs to the amino acid-polyamine-organocation (APC) superfamily. Spore germination protein (SGP) (TC 2.A.3.9) family.</text>
</comment>
<feature type="transmembrane region" description="Helical" evidence="8">
    <location>
        <begin position="12"/>
        <end position="34"/>
    </location>
</feature>
<evidence type="ECO:0000256" key="4">
    <source>
        <dbReference type="ARBA" id="ARBA00022544"/>
    </source>
</evidence>
<evidence type="ECO:0000256" key="6">
    <source>
        <dbReference type="ARBA" id="ARBA00022989"/>
    </source>
</evidence>
<feature type="transmembrane region" description="Helical" evidence="8">
    <location>
        <begin position="40"/>
        <end position="61"/>
    </location>
</feature>
<dbReference type="EMBL" id="JACXIY010000002">
    <property type="protein sequence ID" value="MBD2867351.1"/>
    <property type="molecule type" value="Genomic_DNA"/>
</dbReference>
<feature type="transmembrane region" description="Helical" evidence="8">
    <location>
        <begin position="187"/>
        <end position="205"/>
    </location>
</feature>
<evidence type="ECO:0000313" key="10">
    <source>
        <dbReference type="Proteomes" id="UP000632125"/>
    </source>
</evidence>
<dbReference type="GO" id="GO:0016020">
    <property type="term" value="C:membrane"/>
    <property type="evidence" value="ECO:0007669"/>
    <property type="project" value="UniProtKB-SubCell"/>
</dbReference>
<keyword evidence="4" id="KW-0309">Germination</keyword>
<feature type="transmembrane region" description="Helical" evidence="8">
    <location>
        <begin position="338"/>
        <end position="358"/>
    </location>
</feature>
<feature type="transmembrane region" description="Helical" evidence="8">
    <location>
        <begin position="147"/>
        <end position="167"/>
    </location>
</feature>
<feature type="transmembrane region" description="Helical" evidence="8">
    <location>
        <begin position="121"/>
        <end position="138"/>
    </location>
</feature>
<feature type="transmembrane region" description="Helical" evidence="8">
    <location>
        <begin position="81"/>
        <end position="101"/>
    </location>
</feature>
<evidence type="ECO:0000256" key="3">
    <source>
        <dbReference type="ARBA" id="ARBA00022448"/>
    </source>
</evidence>
<sequence>MIEKGKIGVHQFTVLTILFTVGSSILIAPSGLAHAAKQDAWIAAAVGLAIGMGMVFFYNRLTVRFPNTTLVHYSREVLGKWAGAIVSFLYFCYFFILAALVLRNIGDFLTTQVMPNTPIQYIHIFFLLVIITGIRSGIETFARTAEIFFPWMIFFFLIMVFLLPAKFDIHHITPILGYGIKPVIKASLPMISTPYMELVIFLMIFPFINNAPKARKAFLTGVLIGGVLLIIISALSILVLGADLTARQMYPSYSLAKKISIGNFLERLEVIMAGIWFITIYFKLGIAFYASIMTFAELFRMKDARPLYLPFGMILIVLSVIAYPNITSFVSFASKIDFPYSFPYAVVFPLLIWIVAVIRKKGQA</sequence>
<evidence type="ECO:0000256" key="1">
    <source>
        <dbReference type="ARBA" id="ARBA00004141"/>
    </source>
</evidence>
<dbReference type="NCBIfam" id="TIGR00912">
    <property type="entry name" value="2A0309"/>
    <property type="match status" value="1"/>
</dbReference>
<dbReference type="Proteomes" id="UP000632125">
    <property type="component" value="Unassembled WGS sequence"/>
</dbReference>
<dbReference type="Gene3D" id="1.20.1740.10">
    <property type="entry name" value="Amino acid/polyamine transporter I"/>
    <property type="match status" value="1"/>
</dbReference>
<keyword evidence="10" id="KW-1185">Reference proteome</keyword>
<dbReference type="RefSeq" id="WP_190857848.1">
    <property type="nucleotide sequence ID" value="NZ_JACXIY010000002.1"/>
</dbReference>
<evidence type="ECO:0000256" key="8">
    <source>
        <dbReference type="SAM" id="Phobius"/>
    </source>
</evidence>
<reference evidence="9" key="1">
    <citation type="submission" date="2020-09" db="EMBL/GenBank/DDBJ databases">
        <title>A novel bacterium of genus Paenibacillus, isolated from South China Sea.</title>
        <authorList>
            <person name="Huang H."/>
            <person name="Mo K."/>
            <person name="Hu Y."/>
        </authorList>
    </citation>
    <scope>NUCLEOTIDE SEQUENCE</scope>
    <source>
        <strain evidence="9">IB182493</strain>
    </source>
</reference>
<feature type="transmembrane region" description="Helical" evidence="8">
    <location>
        <begin position="307"/>
        <end position="326"/>
    </location>
</feature>
<name>A0A927CJI5_9BACL</name>
<evidence type="ECO:0000256" key="7">
    <source>
        <dbReference type="ARBA" id="ARBA00023136"/>
    </source>
</evidence>
<comment type="caution">
    <text evidence="9">The sequence shown here is derived from an EMBL/GenBank/DDBJ whole genome shotgun (WGS) entry which is preliminary data.</text>
</comment>
<evidence type="ECO:0000256" key="5">
    <source>
        <dbReference type="ARBA" id="ARBA00022692"/>
    </source>
</evidence>
<gene>
    <name evidence="9" type="ORF">IDH41_02085</name>
</gene>
<dbReference type="AlphaFoldDB" id="A0A927CJI5"/>
<feature type="transmembrane region" description="Helical" evidence="8">
    <location>
        <begin position="217"/>
        <end position="242"/>
    </location>
</feature>
<accession>A0A927CJI5</accession>
<keyword evidence="6 8" id="KW-1133">Transmembrane helix</keyword>
<dbReference type="InterPro" id="IPR004761">
    <property type="entry name" value="Spore_GerAB"/>
</dbReference>
<comment type="subcellular location">
    <subcellularLocation>
        <location evidence="1">Membrane</location>
        <topology evidence="1">Multi-pass membrane protein</topology>
    </subcellularLocation>
</comment>